<organism evidence="1 2">
    <name type="scientific">Schistosoma curassoni</name>
    <dbReference type="NCBI Taxonomy" id="6186"/>
    <lineage>
        <taxon>Eukaryota</taxon>
        <taxon>Metazoa</taxon>
        <taxon>Spiralia</taxon>
        <taxon>Lophotrochozoa</taxon>
        <taxon>Platyhelminthes</taxon>
        <taxon>Trematoda</taxon>
        <taxon>Digenea</taxon>
        <taxon>Strigeidida</taxon>
        <taxon>Schistosomatoidea</taxon>
        <taxon>Schistosomatidae</taxon>
        <taxon>Schistosoma</taxon>
    </lineage>
</organism>
<evidence type="ECO:0000313" key="2">
    <source>
        <dbReference type="Proteomes" id="UP000279833"/>
    </source>
</evidence>
<gene>
    <name evidence="1" type="ORF">SCUD_LOCUS7395</name>
</gene>
<evidence type="ECO:0000313" key="1">
    <source>
        <dbReference type="EMBL" id="VDP26064.1"/>
    </source>
</evidence>
<reference evidence="1 2" key="1">
    <citation type="submission" date="2018-11" db="EMBL/GenBank/DDBJ databases">
        <authorList>
            <consortium name="Pathogen Informatics"/>
        </authorList>
    </citation>
    <scope>NUCLEOTIDE SEQUENCE [LARGE SCALE GENOMIC DNA]</scope>
    <source>
        <strain>Dakar</strain>
        <strain evidence="2">Senegal</strain>
    </source>
</reference>
<keyword evidence="2" id="KW-1185">Reference proteome</keyword>
<proteinExistence type="predicted"/>
<accession>A0A3P8D1E5</accession>
<dbReference type="Proteomes" id="UP000279833">
    <property type="component" value="Unassembled WGS sequence"/>
</dbReference>
<protein>
    <submittedName>
        <fullName evidence="1">Uncharacterized protein</fullName>
    </submittedName>
</protein>
<sequence>MKTIASVKGILSFDQLNLASLSFHLSDSVEIFDFCRSQHHAIDQNN</sequence>
<dbReference type="EMBL" id="UZAK01032332">
    <property type="protein sequence ID" value="VDP26064.1"/>
    <property type="molecule type" value="Genomic_DNA"/>
</dbReference>
<dbReference type="AlphaFoldDB" id="A0A3P8D1E5"/>
<name>A0A3P8D1E5_9TREM</name>